<reference evidence="1 2" key="1">
    <citation type="journal article" date="2020" name="ISME J.">
        <title>Comparative genomics reveals insights into cyanobacterial evolution and habitat adaptation.</title>
        <authorList>
            <person name="Chen M.Y."/>
            <person name="Teng W.K."/>
            <person name="Zhao L."/>
            <person name="Hu C.X."/>
            <person name="Zhou Y.K."/>
            <person name="Han B.P."/>
            <person name="Song L.R."/>
            <person name="Shu W.S."/>
        </authorList>
    </citation>
    <scope>NUCLEOTIDE SEQUENCE [LARGE SCALE GENOMIC DNA]</scope>
    <source>
        <strain evidence="1 2">FACHB-391</strain>
    </source>
</reference>
<accession>A0ABR8EXJ7</accession>
<evidence type="ECO:0000313" key="2">
    <source>
        <dbReference type="Proteomes" id="UP000604661"/>
    </source>
</evidence>
<organism evidence="1 2">
    <name type="scientific">Nostoc linckia FACHB-391</name>
    <dbReference type="NCBI Taxonomy" id="2692906"/>
    <lineage>
        <taxon>Bacteria</taxon>
        <taxon>Bacillati</taxon>
        <taxon>Cyanobacteriota</taxon>
        <taxon>Cyanophyceae</taxon>
        <taxon>Nostocales</taxon>
        <taxon>Nostocaceae</taxon>
        <taxon>Nostoc</taxon>
    </lineage>
</organism>
<name>A0ABR8EXJ7_NOSLI</name>
<dbReference type="EMBL" id="JACJTE010000010">
    <property type="protein sequence ID" value="MBD2561386.1"/>
    <property type="molecule type" value="Genomic_DNA"/>
</dbReference>
<comment type="caution">
    <text evidence="1">The sequence shown here is derived from an EMBL/GenBank/DDBJ whole genome shotgun (WGS) entry which is preliminary data.</text>
</comment>
<evidence type="ECO:0000313" key="1">
    <source>
        <dbReference type="EMBL" id="MBD2561386.1"/>
    </source>
</evidence>
<keyword evidence="2" id="KW-1185">Reference proteome</keyword>
<gene>
    <name evidence="1" type="ORF">H6G95_12310</name>
</gene>
<dbReference type="Proteomes" id="UP000604661">
    <property type="component" value="Unassembled WGS sequence"/>
</dbReference>
<proteinExistence type="predicted"/>
<protein>
    <submittedName>
        <fullName evidence="1">Uncharacterized protein</fullName>
    </submittedName>
</protein>
<sequence length="59" mass="6832">MQVDVSKLQTDATKVQVDTSKLQVNASKLQLGREEKNSKFYQFTAFAHPKTRWCKKLQC</sequence>